<dbReference type="AlphaFoldDB" id="T1GJE4"/>
<dbReference type="EnsemblMetazoa" id="MESCA003590-RA">
    <property type="protein sequence ID" value="MESCA003590-PA"/>
    <property type="gene ID" value="MESCA003590"/>
</dbReference>
<reference evidence="1" key="2">
    <citation type="submission" date="2015-06" db="UniProtKB">
        <authorList>
            <consortium name="EnsemblMetazoa"/>
        </authorList>
    </citation>
    <scope>IDENTIFICATION</scope>
</reference>
<dbReference type="HOGENOM" id="CLU_2592501_0_0_1"/>
<keyword evidence="2" id="KW-1185">Reference proteome</keyword>
<dbReference type="EMBL" id="CAQQ02086848">
    <property type="status" value="NOT_ANNOTATED_CDS"/>
    <property type="molecule type" value="Genomic_DNA"/>
</dbReference>
<dbReference type="Proteomes" id="UP000015102">
    <property type="component" value="Unassembled WGS sequence"/>
</dbReference>
<protein>
    <submittedName>
        <fullName evidence="1">Uncharacterized protein</fullName>
    </submittedName>
</protein>
<proteinExistence type="predicted"/>
<dbReference type="STRING" id="36166.T1GJE4"/>
<evidence type="ECO:0000313" key="1">
    <source>
        <dbReference type="EnsemblMetazoa" id="MESCA003590-PA"/>
    </source>
</evidence>
<name>T1GJE4_MEGSC</name>
<sequence>MKTITLMGLLYLPKRLRIWDPHSSADDENSQLLKMGIKKRRSKRKSAELLRMDSIHPLIPSRMDVIDKIITSKLHPIPSV</sequence>
<organism evidence="1 2">
    <name type="scientific">Megaselia scalaris</name>
    <name type="common">Humpbacked fly</name>
    <name type="synonym">Phora scalaris</name>
    <dbReference type="NCBI Taxonomy" id="36166"/>
    <lineage>
        <taxon>Eukaryota</taxon>
        <taxon>Metazoa</taxon>
        <taxon>Ecdysozoa</taxon>
        <taxon>Arthropoda</taxon>
        <taxon>Hexapoda</taxon>
        <taxon>Insecta</taxon>
        <taxon>Pterygota</taxon>
        <taxon>Neoptera</taxon>
        <taxon>Endopterygota</taxon>
        <taxon>Diptera</taxon>
        <taxon>Brachycera</taxon>
        <taxon>Muscomorpha</taxon>
        <taxon>Platypezoidea</taxon>
        <taxon>Phoridae</taxon>
        <taxon>Megaseliini</taxon>
        <taxon>Megaselia</taxon>
    </lineage>
</organism>
<accession>T1GJE4</accession>
<evidence type="ECO:0000313" key="2">
    <source>
        <dbReference type="Proteomes" id="UP000015102"/>
    </source>
</evidence>
<dbReference type="EMBL" id="CAQQ02086847">
    <property type="status" value="NOT_ANNOTATED_CDS"/>
    <property type="molecule type" value="Genomic_DNA"/>
</dbReference>
<reference evidence="2" key="1">
    <citation type="submission" date="2013-02" db="EMBL/GenBank/DDBJ databases">
        <authorList>
            <person name="Hughes D."/>
        </authorList>
    </citation>
    <scope>NUCLEOTIDE SEQUENCE</scope>
    <source>
        <strain>Durham</strain>
        <strain evidence="2">NC isolate 2 -- Noor lab</strain>
    </source>
</reference>